<comment type="caution">
    <text evidence="2">The sequence shown here is derived from an EMBL/GenBank/DDBJ whole genome shotgun (WGS) entry which is preliminary data.</text>
</comment>
<dbReference type="Proteomes" id="UP001150941">
    <property type="component" value="Unassembled WGS sequence"/>
</dbReference>
<reference evidence="2" key="2">
    <citation type="journal article" date="2023" name="IMA Fungus">
        <title>Comparative genomic study of the Penicillium genus elucidates a diverse pangenome and 15 lateral gene transfer events.</title>
        <authorList>
            <person name="Petersen C."/>
            <person name="Sorensen T."/>
            <person name="Nielsen M.R."/>
            <person name="Sondergaard T.E."/>
            <person name="Sorensen J.L."/>
            <person name="Fitzpatrick D.A."/>
            <person name="Frisvad J.C."/>
            <person name="Nielsen K.L."/>
        </authorList>
    </citation>
    <scope>NUCLEOTIDE SEQUENCE</scope>
    <source>
        <strain evidence="2">IBT 19713</strain>
    </source>
</reference>
<accession>A0A9W9NKJ9</accession>
<evidence type="ECO:0000313" key="3">
    <source>
        <dbReference type="Proteomes" id="UP001150941"/>
    </source>
</evidence>
<organism evidence="2 3">
    <name type="scientific">Penicillium chermesinum</name>
    <dbReference type="NCBI Taxonomy" id="63820"/>
    <lineage>
        <taxon>Eukaryota</taxon>
        <taxon>Fungi</taxon>
        <taxon>Dikarya</taxon>
        <taxon>Ascomycota</taxon>
        <taxon>Pezizomycotina</taxon>
        <taxon>Eurotiomycetes</taxon>
        <taxon>Eurotiomycetidae</taxon>
        <taxon>Eurotiales</taxon>
        <taxon>Aspergillaceae</taxon>
        <taxon>Penicillium</taxon>
    </lineage>
</organism>
<sequence length="85" mass="9321">MPTGHRGSGGPPGSLNTWPDADTILVEAGRSTRSNEYTGSFISPNCAVQDFLAPYKPRLLEERAKRTVVPDRYSDPNSYCVCKFA</sequence>
<gene>
    <name evidence="2" type="ORF">N7468_009578</name>
</gene>
<dbReference type="AlphaFoldDB" id="A0A9W9NKJ9"/>
<feature type="region of interest" description="Disordered" evidence="1">
    <location>
        <begin position="1"/>
        <end position="21"/>
    </location>
</feature>
<protein>
    <submittedName>
        <fullName evidence="2">Uncharacterized protein</fullName>
    </submittedName>
</protein>
<keyword evidence="3" id="KW-1185">Reference proteome</keyword>
<evidence type="ECO:0000313" key="2">
    <source>
        <dbReference type="EMBL" id="KAJ5220374.1"/>
    </source>
</evidence>
<feature type="compositionally biased region" description="Gly residues" evidence="1">
    <location>
        <begin position="1"/>
        <end position="12"/>
    </location>
</feature>
<reference evidence="2" key="1">
    <citation type="submission" date="2022-11" db="EMBL/GenBank/DDBJ databases">
        <authorList>
            <person name="Petersen C."/>
        </authorList>
    </citation>
    <scope>NUCLEOTIDE SEQUENCE</scope>
    <source>
        <strain evidence="2">IBT 19713</strain>
    </source>
</reference>
<dbReference type="GeneID" id="83206177"/>
<evidence type="ECO:0000256" key="1">
    <source>
        <dbReference type="SAM" id="MobiDB-lite"/>
    </source>
</evidence>
<proteinExistence type="predicted"/>
<name>A0A9W9NKJ9_9EURO</name>
<dbReference type="RefSeq" id="XP_058327204.1">
    <property type="nucleotide sequence ID" value="XM_058478874.1"/>
</dbReference>
<dbReference type="EMBL" id="JAPQKS010000007">
    <property type="protein sequence ID" value="KAJ5220374.1"/>
    <property type="molecule type" value="Genomic_DNA"/>
</dbReference>